<organism evidence="3 4">
    <name type="scientific">Pseudomonas fluorescens</name>
    <dbReference type="NCBI Taxonomy" id="294"/>
    <lineage>
        <taxon>Bacteria</taxon>
        <taxon>Pseudomonadati</taxon>
        <taxon>Pseudomonadota</taxon>
        <taxon>Gammaproteobacteria</taxon>
        <taxon>Pseudomonadales</taxon>
        <taxon>Pseudomonadaceae</taxon>
        <taxon>Pseudomonas</taxon>
    </lineage>
</organism>
<keyword evidence="1" id="KW-1003">Cell membrane</keyword>
<evidence type="ECO:0000313" key="3">
    <source>
        <dbReference type="EMBL" id="RON63708.1"/>
    </source>
</evidence>
<dbReference type="InterPro" id="IPR050834">
    <property type="entry name" value="Glycosyltransf_2"/>
</dbReference>
<dbReference type="InterPro" id="IPR029044">
    <property type="entry name" value="Nucleotide-diphossugar_trans"/>
</dbReference>
<feature type="domain" description="Glycosyltransferase 2-like" evidence="2">
    <location>
        <begin position="374"/>
        <end position="482"/>
    </location>
</feature>
<sequence>MYLRVPFLKFVWSFYTFQKMKLMRGFRDKTFSNDNIKSLNALSDKRFSDMSGLAAASALTVFPPIDISVVSYNSSRWIKKFFDSLAAQEYPLSSIHFKVVDNGSSDNTVELFKDYLSSHGSLFASVEVIQQENLGFGMGHDRAIRKGQSDYCLVVNLDLEFLPCSIVNAVTAAVNDRDPASASWEFRQVPFEHPKYYDPVTLEANWSSHACILLRRDAYIRCGGYDRAIFMYGEDVEFSYRLRSYGYVLKYLPNAAVIHHTYEEAGEVKPLQFAGSVLGNTYIRLRYGSNVDRCVALALYAILFVYPSQFPGSKKMLWRNLPKLLKNIPGFLKGKGPAAARFPFRGYDYELVRDGAFWQAKPFDSVAVVPKVTIITRTYRGRGVFLRQAMQSVFNQTYPNIELIVAEDGGDTQLELVESVAKYAPSHLTVKFLDNEKIGRSGVGNAAMAAASGDYYMFLDDDDLLFADHVETLMQCLATDATLDAAYSLAFEVATHVNDDKSHYVEELFYTPPVFRQEWDYKVMQRHNFIPIQSIMFKKELYQRWGGFDLDLDQLEDWNLWLCYGYGAHFKYVEKTTSLFRTPADSSVRADRHALLHNAYEMALSSANKRIAQEAGRA</sequence>
<dbReference type="SUPFAM" id="SSF53448">
    <property type="entry name" value="Nucleotide-diphospho-sugar transferases"/>
    <property type="match status" value="2"/>
</dbReference>
<dbReference type="Gene3D" id="3.90.550.10">
    <property type="entry name" value="Spore Coat Polysaccharide Biosynthesis Protein SpsA, Chain A"/>
    <property type="match status" value="2"/>
</dbReference>
<keyword evidence="1" id="KW-0472">Membrane</keyword>
<dbReference type="InterPro" id="IPR001173">
    <property type="entry name" value="Glyco_trans_2-like"/>
</dbReference>
<dbReference type="AlphaFoldDB" id="A0A423L5X3"/>
<evidence type="ECO:0000259" key="2">
    <source>
        <dbReference type="Pfam" id="PF00535"/>
    </source>
</evidence>
<dbReference type="PANTHER" id="PTHR43685:SF2">
    <property type="entry name" value="GLYCOSYLTRANSFERASE 2-LIKE DOMAIN-CONTAINING PROTEIN"/>
    <property type="match status" value="1"/>
</dbReference>
<dbReference type="PANTHER" id="PTHR43685">
    <property type="entry name" value="GLYCOSYLTRANSFERASE"/>
    <property type="match status" value="1"/>
</dbReference>
<dbReference type="CDD" id="cd04186">
    <property type="entry name" value="GT_2_like_c"/>
    <property type="match status" value="1"/>
</dbReference>
<feature type="domain" description="Glycosyltransferase 2-like" evidence="2">
    <location>
        <begin position="68"/>
        <end position="177"/>
    </location>
</feature>
<keyword evidence="1" id="KW-0997">Cell inner membrane</keyword>
<dbReference type="Proteomes" id="UP000285757">
    <property type="component" value="Unassembled WGS sequence"/>
</dbReference>
<comment type="caution">
    <text evidence="3">The sequence shown here is derived from an EMBL/GenBank/DDBJ whole genome shotgun (WGS) entry which is preliminary data.</text>
</comment>
<gene>
    <name evidence="3" type="ORF">BK671_21095</name>
</gene>
<reference evidence="3 4" key="1">
    <citation type="submission" date="2016-10" db="EMBL/GenBank/DDBJ databases">
        <title>Comparative genome analysis of multiple Pseudomonas spp. focuses on biocontrol and plant growth promoting traits.</title>
        <authorList>
            <person name="Tao X.-Y."/>
            <person name="Taylor C.G."/>
        </authorList>
    </citation>
    <scope>NUCLEOTIDE SEQUENCE [LARGE SCALE GENOMIC DNA]</scope>
    <source>
        <strain evidence="3 4">24D3</strain>
    </source>
</reference>
<evidence type="ECO:0000256" key="1">
    <source>
        <dbReference type="ARBA" id="ARBA00022519"/>
    </source>
</evidence>
<accession>A0A423L5X3</accession>
<dbReference type="Pfam" id="PF00535">
    <property type="entry name" value="Glycos_transf_2"/>
    <property type="match status" value="2"/>
</dbReference>
<proteinExistence type="predicted"/>
<evidence type="ECO:0000313" key="4">
    <source>
        <dbReference type="Proteomes" id="UP000285757"/>
    </source>
</evidence>
<name>A0A423L5X3_PSEFL</name>
<protein>
    <recommendedName>
        <fullName evidence="2">Glycosyltransferase 2-like domain-containing protein</fullName>
    </recommendedName>
</protein>
<dbReference type="EMBL" id="MOBU01000017">
    <property type="protein sequence ID" value="RON63708.1"/>
    <property type="molecule type" value="Genomic_DNA"/>
</dbReference>